<keyword evidence="2" id="KW-1185">Reference proteome</keyword>
<sequence>MAQIIHNSIGTISGKAGNLVFKKSKYGNYVSSAPRPTKKPATQLQLRQRQKMKCVMHFLNAASFILNQTYFPINQKKATYHLIKSYYLKHAISENNQQFSINLSKALMSYGMIRPPAHLNIIEVDSFTRSVTWTSEKDQALAQADDELFVVLYQPQLHQFYFKANLALRNDEQADFKIPEVWQGTSPPLVWFGYLGQKEKTASISVFVE</sequence>
<protein>
    <submittedName>
        <fullName evidence="1">Uncharacterized protein</fullName>
    </submittedName>
</protein>
<gene>
    <name evidence="1" type="ORF">SAMN05421540_10719</name>
</gene>
<name>A0A1H4C2E0_9FLAO</name>
<dbReference type="InterPro" id="IPR046233">
    <property type="entry name" value="DUF6266"/>
</dbReference>
<organism evidence="1 2">
    <name type="scientific">Psychroflexus halocasei</name>
    <dbReference type="NCBI Taxonomy" id="908615"/>
    <lineage>
        <taxon>Bacteria</taxon>
        <taxon>Pseudomonadati</taxon>
        <taxon>Bacteroidota</taxon>
        <taxon>Flavobacteriia</taxon>
        <taxon>Flavobacteriales</taxon>
        <taxon>Flavobacteriaceae</taxon>
        <taxon>Psychroflexus</taxon>
    </lineage>
</organism>
<reference evidence="1 2" key="1">
    <citation type="submission" date="2016-10" db="EMBL/GenBank/DDBJ databases">
        <authorList>
            <person name="de Groot N.N."/>
        </authorList>
    </citation>
    <scope>NUCLEOTIDE SEQUENCE [LARGE SCALE GENOMIC DNA]</scope>
    <source>
        <strain evidence="1 2">DSM 23581</strain>
    </source>
</reference>
<dbReference type="Pfam" id="PF19781">
    <property type="entry name" value="DUF6266"/>
    <property type="match status" value="1"/>
</dbReference>
<accession>A0A1H4C2E0</accession>
<dbReference type="EMBL" id="FNQF01000007">
    <property type="protein sequence ID" value="SEA54605.1"/>
    <property type="molecule type" value="Genomic_DNA"/>
</dbReference>
<dbReference type="AlphaFoldDB" id="A0A1H4C2E0"/>
<proteinExistence type="predicted"/>
<dbReference type="RefSeq" id="WP_093244388.1">
    <property type="nucleotide sequence ID" value="NZ_FNQF01000007.1"/>
</dbReference>
<dbReference type="Proteomes" id="UP000198820">
    <property type="component" value="Unassembled WGS sequence"/>
</dbReference>
<evidence type="ECO:0000313" key="1">
    <source>
        <dbReference type="EMBL" id="SEA54605.1"/>
    </source>
</evidence>
<evidence type="ECO:0000313" key="2">
    <source>
        <dbReference type="Proteomes" id="UP000198820"/>
    </source>
</evidence>
<dbReference type="STRING" id="908615.SAMN05421540_10719"/>